<proteinExistence type="predicted"/>
<organism evidence="3 4">
    <name type="scientific">Synechocystis salina LEGE 00031</name>
    <dbReference type="NCBI Taxonomy" id="1828736"/>
    <lineage>
        <taxon>Bacteria</taxon>
        <taxon>Bacillati</taxon>
        <taxon>Cyanobacteriota</taxon>
        <taxon>Cyanophyceae</taxon>
        <taxon>Synechococcales</taxon>
        <taxon>Merismopediaceae</taxon>
        <taxon>Synechocystis</taxon>
    </lineage>
</organism>
<dbReference type="SUPFAM" id="SSF48452">
    <property type="entry name" value="TPR-like"/>
    <property type="match status" value="1"/>
</dbReference>
<keyword evidence="1" id="KW-0802">TPR repeat</keyword>
<dbReference type="Gene3D" id="1.25.40.10">
    <property type="entry name" value="Tetratricopeptide repeat domain"/>
    <property type="match status" value="1"/>
</dbReference>
<dbReference type="Pfam" id="PF13414">
    <property type="entry name" value="TPR_11"/>
    <property type="match status" value="1"/>
</dbReference>
<dbReference type="PROSITE" id="PS50293">
    <property type="entry name" value="TPR_REGION"/>
    <property type="match status" value="1"/>
</dbReference>
<dbReference type="InterPro" id="IPR011990">
    <property type="entry name" value="TPR-like_helical_dom_sf"/>
</dbReference>
<evidence type="ECO:0000256" key="1">
    <source>
        <dbReference type="PROSITE-ProRule" id="PRU00339"/>
    </source>
</evidence>
<dbReference type="RefSeq" id="WP_194020510.1">
    <property type="nucleotide sequence ID" value="NZ_JADEVV010000047.1"/>
</dbReference>
<dbReference type="SMART" id="SM00028">
    <property type="entry name" value="TPR"/>
    <property type="match status" value="2"/>
</dbReference>
<keyword evidence="4" id="KW-1185">Reference proteome</keyword>
<dbReference type="Proteomes" id="UP000658720">
    <property type="component" value="Unassembled WGS sequence"/>
</dbReference>
<name>A0ABR9VXC1_9SYNC</name>
<feature type="repeat" description="TPR" evidence="1">
    <location>
        <begin position="139"/>
        <end position="172"/>
    </location>
</feature>
<evidence type="ECO:0000313" key="3">
    <source>
        <dbReference type="EMBL" id="MBE9255053.1"/>
    </source>
</evidence>
<gene>
    <name evidence="3" type="ORF">IQ217_14630</name>
</gene>
<dbReference type="PROSITE" id="PS50005">
    <property type="entry name" value="TPR"/>
    <property type="match status" value="1"/>
</dbReference>
<dbReference type="InterPro" id="IPR001646">
    <property type="entry name" value="5peptide_repeat"/>
</dbReference>
<dbReference type="Pfam" id="PF00805">
    <property type="entry name" value="Pentapeptide"/>
    <property type="match status" value="1"/>
</dbReference>
<evidence type="ECO:0000313" key="4">
    <source>
        <dbReference type="Proteomes" id="UP000658720"/>
    </source>
</evidence>
<evidence type="ECO:0000256" key="2">
    <source>
        <dbReference type="SAM" id="SignalP"/>
    </source>
</evidence>
<dbReference type="PANTHER" id="PTHR47200">
    <property type="entry name" value="THYLAKOID LUMENAL 15 KDA PROTEIN 1, CHLOROPLASTIC"/>
    <property type="match status" value="1"/>
</dbReference>
<dbReference type="InterPro" id="IPR019734">
    <property type="entry name" value="TPR_rpt"/>
</dbReference>
<dbReference type="EMBL" id="JADEVV010000047">
    <property type="protein sequence ID" value="MBE9255053.1"/>
    <property type="molecule type" value="Genomic_DNA"/>
</dbReference>
<accession>A0ABR9VXC1</accession>
<dbReference type="Gene3D" id="2.160.20.80">
    <property type="entry name" value="E3 ubiquitin-protein ligase SopA"/>
    <property type="match status" value="1"/>
</dbReference>
<feature type="chain" id="PRO_5046583989" evidence="2">
    <location>
        <begin position="22"/>
        <end position="259"/>
    </location>
</feature>
<comment type="caution">
    <text evidence="3">The sequence shown here is derived from an EMBL/GenBank/DDBJ whole genome shotgun (WGS) entry which is preliminary data.</text>
</comment>
<feature type="signal peptide" evidence="2">
    <location>
        <begin position="1"/>
        <end position="21"/>
    </location>
</feature>
<protein>
    <submittedName>
        <fullName evidence="3">Pentapeptide repeat-containing protein</fullName>
    </submittedName>
</protein>
<dbReference type="InterPro" id="IPR044213">
    <property type="entry name" value="At2g44920-like"/>
</dbReference>
<dbReference type="SUPFAM" id="SSF141571">
    <property type="entry name" value="Pentapeptide repeat-like"/>
    <property type="match status" value="1"/>
</dbReference>
<sequence length="259" mass="27445">MKIRPFLVALGLTTFAGAAHGANFEDLTQLLSTKKCPLCDLRGAGLVMVNLTRADLTGADLSGANLSGADLTGANLSGANLTSASLNGANLSGANLNGAITDGTDFREAYFDRATFINTNLETAYMQGAQAVPNTAGTPQLFYGWGLLETSKGNYQSALKHYDRALALDPEFAPGYLGRGLTLLKIGNEASAKQNVEYAQLLFEENQDEVGVRTSEQFLEDLASMQEARRQGAGNPQLDAIVRGVASMAFKYLLPLVGL</sequence>
<reference evidence="3 4" key="1">
    <citation type="submission" date="2020-10" db="EMBL/GenBank/DDBJ databases">
        <authorList>
            <person name="Castelo-Branco R."/>
            <person name="Eusebio N."/>
            <person name="Adriana R."/>
            <person name="Vieira A."/>
            <person name="Brugerolle De Fraissinette N."/>
            <person name="Rezende De Castro R."/>
            <person name="Schneider M.P."/>
            <person name="Vasconcelos V."/>
            <person name="Leao P.N."/>
        </authorList>
    </citation>
    <scope>NUCLEOTIDE SEQUENCE [LARGE SCALE GENOMIC DNA]</scope>
    <source>
        <strain evidence="3 4">LEGE 00031</strain>
    </source>
</reference>
<dbReference type="PANTHER" id="PTHR47200:SF2">
    <property type="entry name" value="THYLAKOID LUMENAL 15 KDA PROTEIN 1, CHLOROPLASTIC"/>
    <property type="match status" value="1"/>
</dbReference>
<keyword evidence="2" id="KW-0732">Signal</keyword>